<organism evidence="1">
    <name type="scientific">Homalodisca liturata</name>
    <dbReference type="NCBI Taxonomy" id="320908"/>
    <lineage>
        <taxon>Eukaryota</taxon>
        <taxon>Metazoa</taxon>
        <taxon>Ecdysozoa</taxon>
        <taxon>Arthropoda</taxon>
        <taxon>Hexapoda</taxon>
        <taxon>Insecta</taxon>
        <taxon>Pterygota</taxon>
        <taxon>Neoptera</taxon>
        <taxon>Paraneoptera</taxon>
        <taxon>Hemiptera</taxon>
        <taxon>Auchenorrhyncha</taxon>
        <taxon>Membracoidea</taxon>
        <taxon>Cicadellidae</taxon>
        <taxon>Cicadellinae</taxon>
        <taxon>Proconiini</taxon>
        <taxon>Homalodisca</taxon>
    </lineage>
</organism>
<dbReference type="EMBL" id="GECU01025801">
    <property type="protein sequence ID" value="JAS81905.1"/>
    <property type="molecule type" value="Transcribed_RNA"/>
</dbReference>
<proteinExistence type="predicted"/>
<dbReference type="AlphaFoldDB" id="A0A1B6I4S9"/>
<protein>
    <submittedName>
        <fullName evidence="1">Uncharacterized protein</fullName>
    </submittedName>
</protein>
<gene>
    <name evidence="1" type="ORF">g.32056</name>
</gene>
<evidence type="ECO:0000313" key="1">
    <source>
        <dbReference type="EMBL" id="JAS81905.1"/>
    </source>
</evidence>
<name>A0A1B6I4S9_9HEMI</name>
<accession>A0A1B6I4S9</accession>
<sequence length="174" mass="19549">MMSEPGKIVKRIIEGLKIIGNSKFDSKADLVKTSSTAEDLLFAFYKAGVLNIAYTLEEKRTIGPLVQPALQGLGYKLSTLQSSFSSHSTDAVRIQRSGLQFFIDTFKDFPASTDDKSATLEETLKEFVEHEDLDGLDDCLRTAEFDCYSDDSERSVTLQAEISKLPSTHWWFFE</sequence>
<reference evidence="1" key="1">
    <citation type="submission" date="2015-11" db="EMBL/GenBank/DDBJ databases">
        <title>De novo transcriptome assembly of four potential Pierce s Disease insect vectors from Arizona vineyards.</title>
        <authorList>
            <person name="Tassone E.E."/>
        </authorList>
    </citation>
    <scope>NUCLEOTIDE SEQUENCE</scope>
</reference>